<evidence type="ECO:0000259" key="1">
    <source>
        <dbReference type="Pfam" id="PF13788"/>
    </source>
</evidence>
<protein>
    <submittedName>
        <fullName evidence="2">Cytoplasmic protein</fullName>
    </submittedName>
</protein>
<dbReference type="KEGG" id="pswu:SY83_17220"/>
<dbReference type="Pfam" id="PF13788">
    <property type="entry name" value="DUF4180"/>
    <property type="match status" value="1"/>
</dbReference>
<feature type="domain" description="DUF4180" evidence="1">
    <location>
        <begin position="9"/>
        <end position="118"/>
    </location>
</feature>
<sequence>MKISTVHNNGVNVAIVHSDEIIIYDVQSALDLMATVRYEVDSNHIIISKLLVSEEFFDLKTRMAGDILQKFINYQTKLAVIGDFTTYSSKSLRDFIYESNRGRDIFFLPDENQAIEKLSSV</sequence>
<dbReference type="OrthoDB" id="8595425at2"/>
<organism evidence="2 3">
    <name type="scientific">Paenibacillus swuensis</name>
    <dbReference type="NCBI Taxonomy" id="1178515"/>
    <lineage>
        <taxon>Bacteria</taxon>
        <taxon>Bacillati</taxon>
        <taxon>Bacillota</taxon>
        <taxon>Bacilli</taxon>
        <taxon>Bacillales</taxon>
        <taxon>Paenibacillaceae</taxon>
        <taxon>Paenibacillus</taxon>
    </lineage>
</organism>
<dbReference type="PATRIC" id="fig|1178515.4.peg.3465"/>
<dbReference type="STRING" id="1178515.SY83_17220"/>
<evidence type="ECO:0000313" key="2">
    <source>
        <dbReference type="EMBL" id="ANE47735.1"/>
    </source>
</evidence>
<evidence type="ECO:0000313" key="3">
    <source>
        <dbReference type="Proteomes" id="UP000076927"/>
    </source>
</evidence>
<keyword evidence="3" id="KW-1185">Reference proteome</keyword>
<reference evidence="2 3" key="1">
    <citation type="submission" date="2015-01" db="EMBL/GenBank/DDBJ databases">
        <title>Paenibacillus swuensis/DY6/whole genome sequencing.</title>
        <authorList>
            <person name="Kim M.K."/>
            <person name="Srinivasan S."/>
            <person name="Lee J.-J."/>
        </authorList>
    </citation>
    <scope>NUCLEOTIDE SEQUENCE [LARGE SCALE GENOMIC DNA]</scope>
    <source>
        <strain evidence="2 3">DY6</strain>
    </source>
</reference>
<accession>A0A172TL05</accession>
<gene>
    <name evidence="2" type="ORF">SY83_17220</name>
</gene>
<dbReference type="Proteomes" id="UP000076927">
    <property type="component" value="Chromosome"/>
</dbReference>
<name>A0A172TL05_9BACL</name>
<dbReference type="InterPro" id="IPR025438">
    <property type="entry name" value="DUF4180"/>
</dbReference>
<proteinExistence type="predicted"/>
<dbReference type="EMBL" id="CP011388">
    <property type="protein sequence ID" value="ANE47735.1"/>
    <property type="molecule type" value="Genomic_DNA"/>
</dbReference>
<dbReference type="AlphaFoldDB" id="A0A172TL05"/>
<dbReference type="RefSeq" id="WP_068608732.1">
    <property type="nucleotide sequence ID" value="NZ_CP011388.1"/>
</dbReference>